<feature type="domain" description="HTH luxR-type" evidence="2">
    <location>
        <begin position="207"/>
        <end position="260"/>
    </location>
</feature>
<gene>
    <name evidence="3" type="ordered locus">Isop_0081</name>
</gene>
<dbReference type="GO" id="GO:0006355">
    <property type="term" value="P:regulation of DNA-templated transcription"/>
    <property type="evidence" value="ECO:0007669"/>
    <property type="project" value="InterPro"/>
</dbReference>
<dbReference type="Proteomes" id="UP000008631">
    <property type="component" value="Chromosome"/>
</dbReference>
<evidence type="ECO:0000313" key="3">
    <source>
        <dbReference type="EMBL" id="ADV60678.1"/>
    </source>
</evidence>
<dbReference type="InterPro" id="IPR036388">
    <property type="entry name" value="WH-like_DNA-bd_sf"/>
</dbReference>
<dbReference type="InParanoid" id="E8R5D7"/>
<feature type="region of interest" description="Disordered" evidence="1">
    <location>
        <begin position="34"/>
        <end position="53"/>
    </location>
</feature>
<dbReference type="Gene3D" id="1.10.10.10">
    <property type="entry name" value="Winged helix-like DNA-binding domain superfamily/Winged helix DNA-binding domain"/>
    <property type="match status" value="1"/>
</dbReference>
<name>E8R5D7_ISOPI</name>
<dbReference type="STRING" id="575540.Isop_0081"/>
<keyword evidence="4" id="KW-1185">Reference proteome</keyword>
<accession>E8R5D7</accession>
<dbReference type="Pfam" id="PF00196">
    <property type="entry name" value="GerE"/>
    <property type="match status" value="1"/>
</dbReference>
<dbReference type="GO" id="GO:0003677">
    <property type="term" value="F:DNA binding"/>
    <property type="evidence" value="ECO:0007669"/>
    <property type="project" value="InterPro"/>
</dbReference>
<dbReference type="SUPFAM" id="SSF46894">
    <property type="entry name" value="C-terminal effector domain of the bipartite response regulators"/>
    <property type="match status" value="1"/>
</dbReference>
<dbReference type="eggNOG" id="COG2197">
    <property type="taxonomic scope" value="Bacteria"/>
</dbReference>
<evidence type="ECO:0000313" key="4">
    <source>
        <dbReference type="Proteomes" id="UP000008631"/>
    </source>
</evidence>
<dbReference type="RefSeq" id="WP_013562967.1">
    <property type="nucleotide sequence ID" value="NC_014962.1"/>
</dbReference>
<dbReference type="SMART" id="SM00421">
    <property type="entry name" value="HTH_LUXR"/>
    <property type="match status" value="1"/>
</dbReference>
<reference key="1">
    <citation type="submission" date="2010-11" db="EMBL/GenBank/DDBJ databases">
        <title>The complete sequence of chromosome of Isophaera pallida ATCC 43644.</title>
        <authorList>
            <consortium name="US DOE Joint Genome Institute (JGI-PGF)"/>
            <person name="Lucas S."/>
            <person name="Copeland A."/>
            <person name="Lapidus A."/>
            <person name="Bruce D."/>
            <person name="Goodwin L."/>
            <person name="Pitluck S."/>
            <person name="Kyrpides N."/>
            <person name="Mavromatis K."/>
            <person name="Pagani I."/>
            <person name="Ivanova N."/>
            <person name="Saunders E."/>
            <person name="Brettin T."/>
            <person name="Detter J.C."/>
            <person name="Han C."/>
            <person name="Tapia R."/>
            <person name="Land M."/>
            <person name="Hauser L."/>
            <person name="Markowitz V."/>
            <person name="Cheng J.-F."/>
            <person name="Hugenholtz P."/>
            <person name="Woyke T."/>
            <person name="Wu D."/>
            <person name="Eisen J.A."/>
        </authorList>
    </citation>
    <scope>NUCLEOTIDE SEQUENCE</scope>
    <source>
        <strain>ATCC 43644</strain>
    </source>
</reference>
<dbReference type="KEGG" id="ipa:Isop_0081"/>
<dbReference type="AlphaFoldDB" id="E8R5D7"/>
<dbReference type="InterPro" id="IPR016032">
    <property type="entry name" value="Sig_transdc_resp-reg_C-effctor"/>
</dbReference>
<protein>
    <submittedName>
        <fullName evidence="3">RNA polymerase sigma factor, sigma-70 family</fullName>
    </submittedName>
</protein>
<dbReference type="HOGENOM" id="CLU_089265_0_0_0"/>
<evidence type="ECO:0000259" key="2">
    <source>
        <dbReference type="SMART" id="SM00421"/>
    </source>
</evidence>
<organism evidence="3 4">
    <name type="scientific">Isosphaera pallida (strain ATCC 43644 / DSM 9630 / IS1B)</name>
    <dbReference type="NCBI Taxonomy" id="575540"/>
    <lineage>
        <taxon>Bacteria</taxon>
        <taxon>Pseudomonadati</taxon>
        <taxon>Planctomycetota</taxon>
        <taxon>Planctomycetia</taxon>
        <taxon>Isosphaerales</taxon>
        <taxon>Isosphaeraceae</taxon>
        <taxon>Isosphaera</taxon>
    </lineage>
</organism>
<dbReference type="EMBL" id="CP002353">
    <property type="protein sequence ID" value="ADV60678.1"/>
    <property type="molecule type" value="Genomic_DNA"/>
</dbReference>
<sequence>MLKNLPLNPLNLTLSLPRLSRSSEVCGEFVEGSSATSSAASPEPRAAAVADGCTPDGSSPAAAAVAPTAVSRSRAVGTRTMALVVGLAALTAQVSSETDLVRDIQRYCAVCWRNARLDPGLWDDCTQEVCCRLLAKARAGELDLDRVLDEDSPERRELVRAIDMVRKRVQRSRKVQPLDERVIGGVDWDERERSRRELGEVLESARAAALTPRQDRILDLWLQGFTVPEIAEELAMSPARVSDQKYKALRRLERHLAGRSDLDRDHKTGVSV</sequence>
<evidence type="ECO:0000256" key="1">
    <source>
        <dbReference type="SAM" id="MobiDB-lite"/>
    </source>
</evidence>
<feature type="compositionally biased region" description="Low complexity" evidence="1">
    <location>
        <begin position="34"/>
        <end position="50"/>
    </location>
</feature>
<dbReference type="InterPro" id="IPR000792">
    <property type="entry name" value="Tscrpt_reg_LuxR_C"/>
</dbReference>
<reference evidence="3 4" key="2">
    <citation type="journal article" date="2011" name="Stand. Genomic Sci.">
        <title>Complete genome sequence of Isosphaera pallida type strain (IS1B).</title>
        <authorList>
            <consortium name="US DOE Joint Genome Institute (JGI-PGF)"/>
            <person name="Goker M."/>
            <person name="Cleland D."/>
            <person name="Saunders E."/>
            <person name="Lapidus A."/>
            <person name="Nolan M."/>
            <person name="Lucas S."/>
            <person name="Hammon N."/>
            <person name="Deshpande S."/>
            <person name="Cheng J.F."/>
            <person name="Tapia R."/>
            <person name="Han C."/>
            <person name="Goodwin L."/>
            <person name="Pitluck S."/>
            <person name="Liolios K."/>
            <person name="Pagani I."/>
            <person name="Ivanova N."/>
            <person name="Mavromatis K."/>
            <person name="Pati A."/>
            <person name="Chen A."/>
            <person name="Palaniappan K."/>
            <person name="Land M."/>
            <person name="Hauser L."/>
            <person name="Chang Y.J."/>
            <person name="Jeffries C.D."/>
            <person name="Detter J.C."/>
            <person name="Beck B."/>
            <person name="Woyke T."/>
            <person name="Bristow J."/>
            <person name="Eisen J.A."/>
            <person name="Markowitz V."/>
            <person name="Hugenholtz P."/>
            <person name="Kyrpides N.C."/>
            <person name="Klenk H.P."/>
        </authorList>
    </citation>
    <scope>NUCLEOTIDE SEQUENCE [LARGE SCALE GENOMIC DNA]</scope>
    <source>
        <strain evidence="4">ATCC 43644 / DSM 9630 / IS1B</strain>
    </source>
</reference>
<proteinExistence type="predicted"/>